<dbReference type="RefSeq" id="WP_122182479.1">
    <property type="nucleotide sequence ID" value="NZ_RFFJ01000012.1"/>
</dbReference>
<keyword evidence="4" id="KW-1185">Reference proteome</keyword>
<comment type="caution">
    <text evidence="3">The sequence shown here is derived from an EMBL/GenBank/DDBJ whole genome shotgun (WGS) entry which is preliminary data.</text>
</comment>
<dbReference type="Proteomes" id="UP000278673">
    <property type="component" value="Unassembled WGS sequence"/>
</dbReference>
<evidence type="ECO:0000313" key="4">
    <source>
        <dbReference type="Proteomes" id="UP000278673"/>
    </source>
</evidence>
<dbReference type="PANTHER" id="PTHR43300">
    <property type="entry name" value="ACETYLTRANSFERASE"/>
    <property type="match status" value="1"/>
</dbReference>
<organism evidence="3 4">
    <name type="scientific">Streptomyces triticirhizae</name>
    <dbReference type="NCBI Taxonomy" id="2483353"/>
    <lineage>
        <taxon>Bacteria</taxon>
        <taxon>Bacillati</taxon>
        <taxon>Actinomycetota</taxon>
        <taxon>Actinomycetes</taxon>
        <taxon>Kitasatosporales</taxon>
        <taxon>Streptomycetaceae</taxon>
        <taxon>Streptomyces</taxon>
    </lineage>
</organism>
<reference evidence="3 4" key="1">
    <citation type="submission" date="2018-10" db="EMBL/GenBank/DDBJ databases">
        <title>Isolation, diversity and antifungal activity of actinobacteria from wheat.</title>
        <authorList>
            <person name="Han C."/>
        </authorList>
    </citation>
    <scope>NUCLEOTIDE SEQUENCE [LARGE SCALE GENOMIC DNA]</scope>
    <source>
        <strain evidence="3 4">NEAU-YY642</strain>
    </source>
</reference>
<keyword evidence="1 3" id="KW-0808">Transferase</keyword>
<dbReference type="PANTHER" id="PTHR43300:SF11">
    <property type="entry name" value="ACETYLTRANSFERASE RV3034C-RELATED"/>
    <property type="match status" value="1"/>
</dbReference>
<accession>A0A3M2M8E9</accession>
<name>A0A3M2M8E9_9ACTN</name>
<dbReference type="InterPro" id="IPR001451">
    <property type="entry name" value="Hexapep"/>
</dbReference>
<dbReference type="InterPro" id="IPR018357">
    <property type="entry name" value="Hexapep_transf_CS"/>
</dbReference>
<keyword evidence="2" id="KW-0677">Repeat</keyword>
<dbReference type="Gene3D" id="2.160.10.10">
    <property type="entry name" value="Hexapeptide repeat proteins"/>
    <property type="match status" value="1"/>
</dbReference>
<dbReference type="PROSITE" id="PS00101">
    <property type="entry name" value="HEXAPEP_TRANSFERASES"/>
    <property type="match status" value="1"/>
</dbReference>
<dbReference type="AlphaFoldDB" id="A0A3M2M8E9"/>
<evidence type="ECO:0000313" key="3">
    <source>
        <dbReference type="EMBL" id="RMI44845.1"/>
    </source>
</evidence>
<sequence length="232" mass="25616">MIADSSPFADFTEVQRLDTDSEVAEHALITLADGRHSWYSGHHHGESFARRVRYAFPDRLQLDGQRLDRLVLGNFCQFASGVSFLLGGNHGHDLTAVTPYGFNFFEGAANAWAPAGDTVIGHEVLIGYEAVVMPGVRIGTGAIIGARAVITKDVPPYAVVVGDNRVVRHRFDSHTRKLLWRIAWWEWPDERIAEALPLLQGHDVRALARYAGVDPSQVTADPDPGLVREPSR</sequence>
<dbReference type="InterPro" id="IPR011004">
    <property type="entry name" value="Trimer_LpxA-like_sf"/>
</dbReference>
<proteinExistence type="predicted"/>
<dbReference type="Pfam" id="PF00132">
    <property type="entry name" value="Hexapep"/>
    <property type="match status" value="1"/>
</dbReference>
<protein>
    <submittedName>
        <fullName evidence="3">Antibiotic acetyltransferase</fullName>
    </submittedName>
</protein>
<dbReference type="GO" id="GO:0016740">
    <property type="term" value="F:transferase activity"/>
    <property type="evidence" value="ECO:0007669"/>
    <property type="project" value="UniProtKB-KW"/>
</dbReference>
<dbReference type="InterPro" id="IPR050179">
    <property type="entry name" value="Trans_hexapeptide_repeat"/>
</dbReference>
<dbReference type="EMBL" id="RFFJ01000012">
    <property type="protein sequence ID" value="RMI44845.1"/>
    <property type="molecule type" value="Genomic_DNA"/>
</dbReference>
<evidence type="ECO:0000256" key="2">
    <source>
        <dbReference type="ARBA" id="ARBA00022737"/>
    </source>
</evidence>
<evidence type="ECO:0000256" key="1">
    <source>
        <dbReference type="ARBA" id="ARBA00022679"/>
    </source>
</evidence>
<dbReference type="SUPFAM" id="SSF51161">
    <property type="entry name" value="Trimeric LpxA-like enzymes"/>
    <property type="match status" value="1"/>
</dbReference>
<dbReference type="CDD" id="cd03349">
    <property type="entry name" value="LbH_XAT"/>
    <property type="match status" value="1"/>
</dbReference>
<gene>
    <name evidence="3" type="ORF">EBN88_04510</name>
</gene>